<evidence type="ECO:0000256" key="6">
    <source>
        <dbReference type="ARBA" id="ARBA00022989"/>
    </source>
</evidence>
<evidence type="ECO:0000256" key="3">
    <source>
        <dbReference type="ARBA" id="ARBA00022475"/>
    </source>
</evidence>
<proteinExistence type="inferred from homology"/>
<evidence type="ECO:0000313" key="10">
    <source>
        <dbReference type="EMBL" id="KUG24963.1"/>
    </source>
</evidence>
<dbReference type="InterPro" id="IPR038379">
    <property type="entry name" value="SecE_sf"/>
</dbReference>
<name>A0A0W8FXH1_9ZZZZ</name>
<evidence type="ECO:0000256" key="9">
    <source>
        <dbReference type="SAM" id="Phobius"/>
    </source>
</evidence>
<dbReference type="NCBIfam" id="TIGR00964">
    <property type="entry name" value="secE_bact"/>
    <property type="match status" value="1"/>
</dbReference>
<protein>
    <recommendedName>
        <fullName evidence="11">Protein translocase subunit SecE</fullName>
    </recommendedName>
</protein>
<dbReference type="PANTHER" id="PTHR33910:SF1">
    <property type="entry name" value="PROTEIN TRANSLOCASE SUBUNIT SECE"/>
    <property type="match status" value="1"/>
</dbReference>
<sequence length="60" mass="6878">MKEKIINFVNDVVKEMKKVTWPTKDELKESTTIVIVVCLLIAAFTYVVDMAVSQIMRGIF</sequence>
<keyword evidence="3" id="KW-1003">Cell membrane</keyword>
<dbReference type="Gene3D" id="1.20.5.1030">
    <property type="entry name" value="Preprotein translocase secy subunit"/>
    <property type="match status" value="1"/>
</dbReference>
<evidence type="ECO:0000256" key="5">
    <source>
        <dbReference type="ARBA" id="ARBA00022927"/>
    </source>
</evidence>
<accession>A0A0W8FXH1</accession>
<keyword evidence="7" id="KW-0811">Translocation</keyword>
<evidence type="ECO:0008006" key="11">
    <source>
        <dbReference type="Google" id="ProtNLM"/>
    </source>
</evidence>
<comment type="subcellular location">
    <subcellularLocation>
        <location evidence="1">Membrane</location>
    </subcellularLocation>
</comment>
<evidence type="ECO:0000256" key="8">
    <source>
        <dbReference type="ARBA" id="ARBA00023136"/>
    </source>
</evidence>
<organism evidence="10">
    <name type="scientific">hydrocarbon metagenome</name>
    <dbReference type="NCBI Taxonomy" id="938273"/>
    <lineage>
        <taxon>unclassified sequences</taxon>
        <taxon>metagenomes</taxon>
        <taxon>ecological metagenomes</taxon>
    </lineage>
</organism>
<evidence type="ECO:0000256" key="7">
    <source>
        <dbReference type="ARBA" id="ARBA00023010"/>
    </source>
</evidence>
<comment type="caution">
    <text evidence="10">The sequence shown here is derived from an EMBL/GenBank/DDBJ whole genome shotgun (WGS) entry which is preliminary data.</text>
</comment>
<dbReference type="GO" id="GO:0009306">
    <property type="term" value="P:protein secretion"/>
    <property type="evidence" value="ECO:0007669"/>
    <property type="project" value="InterPro"/>
</dbReference>
<dbReference type="GO" id="GO:0043952">
    <property type="term" value="P:protein transport by the Sec complex"/>
    <property type="evidence" value="ECO:0007669"/>
    <property type="project" value="TreeGrafter"/>
</dbReference>
<dbReference type="AlphaFoldDB" id="A0A0W8FXH1"/>
<dbReference type="InterPro" id="IPR001901">
    <property type="entry name" value="Translocase_SecE/Sec61-g"/>
</dbReference>
<dbReference type="InterPro" id="IPR005807">
    <property type="entry name" value="SecE_bac"/>
</dbReference>
<evidence type="ECO:0000256" key="4">
    <source>
        <dbReference type="ARBA" id="ARBA00022692"/>
    </source>
</evidence>
<keyword evidence="6 9" id="KW-1133">Transmembrane helix</keyword>
<dbReference type="GO" id="GO:0008320">
    <property type="term" value="F:protein transmembrane transporter activity"/>
    <property type="evidence" value="ECO:0007669"/>
    <property type="project" value="InterPro"/>
</dbReference>
<evidence type="ECO:0000256" key="1">
    <source>
        <dbReference type="ARBA" id="ARBA00004370"/>
    </source>
</evidence>
<dbReference type="Pfam" id="PF00584">
    <property type="entry name" value="SecE"/>
    <property type="match status" value="1"/>
</dbReference>
<keyword evidence="4 9" id="KW-0812">Transmembrane</keyword>
<dbReference type="GO" id="GO:0006605">
    <property type="term" value="P:protein targeting"/>
    <property type="evidence" value="ECO:0007669"/>
    <property type="project" value="InterPro"/>
</dbReference>
<keyword evidence="2" id="KW-0813">Transport</keyword>
<dbReference type="EMBL" id="LNQE01000791">
    <property type="protein sequence ID" value="KUG24963.1"/>
    <property type="molecule type" value="Genomic_DNA"/>
</dbReference>
<dbReference type="PROSITE" id="PS01067">
    <property type="entry name" value="SECE_SEC61G"/>
    <property type="match status" value="1"/>
</dbReference>
<dbReference type="HAMAP" id="MF_00422">
    <property type="entry name" value="SecE"/>
    <property type="match status" value="1"/>
</dbReference>
<dbReference type="GO" id="GO:0006886">
    <property type="term" value="P:intracellular protein transport"/>
    <property type="evidence" value="ECO:0007669"/>
    <property type="project" value="InterPro"/>
</dbReference>
<gene>
    <name evidence="10" type="ORF">ASZ90_005221</name>
</gene>
<reference evidence="10" key="1">
    <citation type="journal article" date="2015" name="Proc. Natl. Acad. Sci. U.S.A.">
        <title>Networks of energetic and metabolic interactions define dynamics in microbial communities.</title>
        <authorList>
            <person name="Embree M."/>
            <person name="Liu J.K."/>
            <person name="Al-Bassam M.M."/>
            <person name="Zengler K."/>
        </authorList>
    </citation>
    <scope>NUCLEOTIDE SEQUENCE</scope>
</reference>
<keyword evidence="5" id="KW-0653">Protein transport</keyword>
<feature type="transmembrane region" description="Helical" evidence="9">
    <location>
        <begin position="31"/>
        <end position="52"/>
    </location>
</feature>
<evidence type="ECO:0000256" key="2">
    <source>
        <dbReference type="ARBA" id="ARBA00022448"/>
    </source>
</evidence>
<keyword evidence="8 9" id="KW-0472">Membrane</keyword>
<dbReference type="PANTHER" id="PTHR33910">
    <property type="entry name" value="PROTEIN TRANSLOCASE SUBUNIT SECE"/>
    <property type="match status" value="1"/>
</dbReference>
<dbReference type="GO" id="GO:0005886">
    <property type="term" value="C:plasma membrane"/>
    <property type="evidence" value="ECO:0007669"/>
    <property type="project" value="TreeGrafter"/>
</dbReference>